<accession>A0A0F8ZRQ1</accession>
<dbReference type="EMBL" id="LAZR01046444">
    <property type="protein sequence ID" value="KKK96527.1"/>
    <property type="molecule type" value="Genomic_DNA"/>
</dbReference>
<name>A0A0F8ZRQ1_9ZZZZ</name>
<protein>
    <submittedName>
        <fullName evidence="1">Uncharacterized protein</fullName>
    </submittedName>
</protein>
<evidence type="ECO:0000313" key="1">
    <source>
        <dbReference type="EMBL" id="KKK96527.1"/>
    </source>
</evidence>
<feature type="non-terminal residue" evidence="1">
    <location>
        <position position="108"/>
    </location>
</feature>
<organism evidence="1">
    <name type="scientific">marine sediment metagenome</name>
    <dbReference type="NCBI Taxonomy" id="412755"/>
    <lineage>
        <taxon>unclassified sequences</taxon>
        <taxon>metagenomes</taxon>
        <taxon>ecological metagenomes</taxon>
    </lineage>
</organism>
<comment type="caution">
    <text evidence="1">The sequence shown here is derived from an EMBL/GenBank/DDBJ whole genome shotgun (WGS) entry which is preliminary data.</text>
</comment>
<sequence>MKIFVEGSKRAAVTRMFPIWQKMGHIVVDNLEKADVRLSVITVRTSQNLPTVLRLDGILYDKGMDYENVNTRISASYSAVDAVVYQSQLAKAMCEKYLSKRKTNVYDV</sequence>
<reference evidence="1" key="1">
    <citation type="journal article" date="2015" name="Nature">
        <title>Complex archaea that bridge the gap between prokaryotes and eukaryotes.</title>
        <authorList>
            <person name="Spang A."/>
            <person name="Saw J.H."/>
            <person name="Jorgensen S.L."/>
            <person name="Zaremba-Niedzwiedzka K."/>
            <person name="Martijn J."/>
            <person name="Lind A.E."/>
            <person name="van Eijk R."/>
            <person name="Schleper C."/>
            <person name="Guy L."/>
            <person name="Ettema T.J."/>
        </authorList>
    </citation>
    <scope>NUCLEOTIDE SEQUENCE</scope>
</reference>
<gene>
    <name evidence="1" type="ORF">LCGC14_2661890</name>
</gene>
<proteinExistence type="predicted"/>
<dbReference type="AlphaFoldDB" id="A0A0F8ZRQ1"/>